<feature type="transmembrane region" description="Helical" evidence="1">
    <location>
        <begin position="20"/>
        <end position="42"/>
    </location>
</feature>
<dbReference type="RefSeq" id="WP_005994673.1">
    <property type="nucleotide sequence ID" value="NZ_AECZ01000018.1"/>
</dbReference>
<dbReference type="OrthoDB" id="582319at2"/>
<name>E1JYK0_SOLFR</name>
<evidence type="ECO:0000256" key="1">
    <source>
        <dbReference type="SAM" id="Phobius"/>
    </source>
</evidence>
<dbReference type="Pfam" id="PF10882">
    <property type="entry name" value="bPH_5"/>
    <property type="match status" value="1"/>
</dbReference>
<evidence type="ECO:0000313" key="3">
    <source>
        <dbReference type="EMBL" id="EFL50584.1"/>
    </source>
</evidence>
<accession>E1JYK0</accession>
<keyword evidence="4" id="KW-1185">Reference proteome</keyword>
<evidence type="ECO:0000313" key="4">
    <source>
        <dbReference type="Proteomes" id="UP000006250"/>
    </source>
</evidence>
<dbReference type="eggNOG" id="ENOG5032VI3">
    <property type="taxonomic scope" value="Bacteria"/>
</dbReference>
<organism evidence="3 4">
    <name type="scientific">Solidesulfovibrio fructosivorans JJ]</name>
    <dbReference type="NCBI Taxonomy" id="596151"/>
    <lineage>
        <taxon>Bacteria</taxon>
        <taxon>Pseudomonadati</taxon>
        <taxon>Thermodesulfobacteriota</taxon>
        <taxon>Desulfovibrionia</taxon>
        <taxon>Desulfovibrionales</taxon>
        <taxon>Desulfovibrionaceae</taxon>
        <taxon>Solidesulfovibrio</taxon>
    </lineage>
</organism>
<dbReference type="EMBL" id="AECZ01000018">
    <property type="protein sequence ID" value="EFL50584.1"/>
    <property type="molecule type" value="Genomic_DNA"/>
</dbReference>
<dbReference type="Proteomes" id="UP000006250">
    <property type="component" value="Unassembled WGS sequence"/>
</dbReference>
<gene>
    <name evidence="3" type="ORF">DesfrDRAFT_2699</name>
</gene>
<comment type="caution">
    <text evidence="3">The sequence shown here is derived from an EMBL/GenBank/DDBJ whole genome shotgun (WGS) entry which is preliminary data.</text>
</comment>
<dbReference type="AlphaFoldDB" id="E1JYK0"/>
<feature type="domain" description="Bacterial Pleckstrin homology" evidence="2">
    <location>
        <begin position="49"/>
        <end position="153"/>
    </location>
</feature>
<proteinExistence type="predicted"/>
<sequence>MELGHVFPMAAGAVKTGWLTALFGGMLVLWVGLFFFLTYMINGAARAEIALRGDKLVVRGGLYGRDIPLAAVNAGEAKRVDLGRKGPKSLKWRRNGVGLPGLSAGWFRLDDGENALVFVTDKARAVYVPTTLGYGVVVSPGDPDRFLEELRRAAAPGVAAP</sequence>
<keyword evidence="1" id="KW-0812">Transmembrane</keyword>
<protein>
    <recommendedName>
        <fullName evidence="2">Bacterial Pleckstrin homology domain-containing protein</fullName>
    </recommendedName>
</protein>
<dbReference type="STRING" id="596151.DesfrDRAFT_2699"/>
<evidence type="ECO:0000259" key="2">
    <source>
        <dbReference type="Pfam" id="PF10882"/>
    </source>
</evidence>
<reference evidence="3 4" key="1">
    <citation type="submission" date="2010-08" db="EMBL/GenBank/DDBJ databases">
        <title>The draft genome of Desulfovibrio fructosovorans JJ.</title>
        <authorList>
            <consortium name="US DOE Joint Genome Institute (JGI-PGF)"/>
            <person name="Lucas S."/>
            <person name="Copeland A."/>
            <person name="Lapidus A."/>
            <person name="Cheng J.-F."/>
            <person name="Bruce D."/>
            <person name="Goodwin L."/>
            <person name="Pitluck S."/>
            <person name="Land M.L."/>
            <person name="Hauser L."/>
            <person name="Chang Y.-J."/>
            <person name="Jeffries C."/>
            <person name="Wall J.D."/>
            <person name="Stahl D.A."/>
            <person name="Arkin A.P."/>
            <person name="Dehal P."/>
            <person name="Stolyar S.M."/>
            <person name="Hazen T.C."/>
            <person name="Woyke T.J."/>
        </authorList>
    </citation>
    <scope>NUCLEOTIDE SEQUENCE [LARGE SCALE GENOMIC DNA]</scope>
    <source>
        <strain evidence="3 4">JJ</strain>
    </source>
</reference>
<dbReference type="InterPro" id="IPR027783">
    <property type="entry name" value="Bacterial_PH-related"/>
</dbReference>
<keyword evidence="1" id="KW-1133">Transmembrane helix</keyword>
<keyword evidence="1" id="KW-0472">Membrane</keyword>